<organism evidence="4 5">
    <name type="scientific">Neobacillus paridis</name>
    <dbReference type="NCBI Taxonomy" id="2803862"/>
    <lineage>
        <taxon>Bacteria</taxon>
        <taxon>Bacillati</taxon>
        <taxon>Bacillota</taxon>
        <taxon>Bacilli</taxon>
        <taxon>Bacillales</taxon>
        <taxon>Bacillaceae</taxon>
        <taxon>Neobacillus</taxon>
    </lineage>
</organism>
<gene>
    <name evidence="4" type="ORF">JK635_03095</name>
</gene>
<keyword evidence="3" id="KW-1133">Transmembrane helix</keyword>
<dbReference type="RefSeq" id="WP_202652279.1">
    <property type="nucleotide sequence ID" value="NZ_JAESWB010000025.1"/>
</dbReference>
<evidence type="ECO:0000313" key="5">
    <source>
        <dbReference type="Proteomes" id="UP000623967"/>
    </source>
</evidence>
<comment type="caution">
    <text evidence="4">The sequence shown here is derived from an EMBL/GenBank/DDBJ whole genome shotgun (WGS) entry which is preliminary data.</text>
</comment>
<keyword evidence="1" id="KW-0175">Coiled coil</keyword>
<sequence>MTELIFALLSIVILAPVLFFLRWDFTTKGKLLILGFSFTIALIGLASKAVLALWQSYLILLLLVMLTFILGYKKLESVTFIEEVEGNSTDSEKGRQNDLTKNPVDQTAKVTIEKEKNETDALLLTTDLDENDEEIPIPLESLEHEGLSDGTIDRKDASESFVESMESENDVSRFIAEFSTEDRAETDEVIEAEEPDQDHSEVIQPVTIADEPLESPSHHYMAELEQMILEDGEASAASELPAEHPVQESTAGPKLLDLGDSYSFDMEELLNHSTESAPLLSMKEVAAGNERAQAEVEDLLAEQKMLVETIEPDTELEQAHDTQPEQEREAQLEQAHDIDLELEDDTELEQELQQETLQKQLFITMISQIQLAQKFMDPNQYEQMIIEYLHPKLPISEYYTFATLLIQHYISNRQFEKLYPLLDQLEEKVAEYPILLQEIQFFKSLYSKK</sequence>
<dbReference type="Proteomes" id="UP000623967">
    <property type="component" value="Unassembled WGS sequence"/>
</dbReference>
<feature type="coiled-coil region" evidence="1">
    <location>
        <begin position="282"/>
        <end position="309"/>
    </location>
</feature>
<feature type="transmembrane region" description="Helical" evidence="3">
    <location>
        <begin position="30"/>
        <end position="47"/>
    </location>
</feature>
<protein>
    <recommendedName>
        <fullName evidence="6">MFS transporter</fullName>
    </recommendedName>
</protein>
<accession>A0ABS1TIY2</accession>
<feature type="transmembrane region" description="Helical" evidence="3">
    <location>
        <begin position="6"/>
        <end position="23"/>
    </location>
</feature>
<proteinExistence type="predicted"/>
<reference evidence="4 5" key="1">
    <citation type="submission" date="2021-01" db="EMBL/GenBank/DDBJ databases">
        <title>Genome public.</title>
        <authorList>
            <person name="Liu C."/>
            <person name="Sun Q."/>
        </authorList>
    </citation>
    <scope>NUCLEOTIDE SEQUENCE [LARGE SCALE GENOMIC DNA]</scope>
    <source>
        <strain evidence="4 5">YIM B02564</strain>
    </source>
</reference>
<keyword evidence="3" id="KW-0812">Transmembrane</keyword>
<evidence type="ECO:0000256" key="3">
    <source>
        <dbReference type="SAM" id="Phobius"/>
    </source>
</evidence>
<dbReference type="EMBL" id="JAESWB010000025">
    <property type="protein sequence ID" value="MBL4951227.1"/>
    <property type="molecule type" value="Genomic_DNA"/>
</dbReference>
<evidence type="ECO:0000313" key="4">
    <source>
        <dbReference type="EMBL" id="MBL4951227.1"/>
    </source>
</evidence>
<keyword evidence="5" id="KW-1185">Reference proteome</keyword>
<evidence type="ECO:0008006" key="6">
    <source>
        <dbReference type="Google" id="ProtNLM"/>
    </source>
</evidence>
<evidence type="ECO:0000256" key="2">
    <source>
        <dbReference type="SAM" id="MobiDB-lite"/>
    </source>
</evidence>
<name>A0ABS1TIY2_9BACI</name>
<evidence type="ECO:0000256" key="1">
    <source>
        <dbReference type="SAM" id="Coils"/>
    </source>
</evidence>
<keyword evidence="3" id="KW-0472">Membrane</keyword>
<feature type="region of interest" description="Disordered" evidence="2">
    <location>
        <begin position="235"/>
        <end position="254"/>
    </location>
</feature>